<proteinExistence type="predicted"/>
<feature type="compositionally biased region" description="Low complexity" evidence="1">
    <location>
        <begin position="187"/>
        <end position="208"/>
    </location>
</feature>
<evidence type="ECO:0000256" key="1">
    <source>
        <dbReference type="SAM" id="MobiDB-lite"/>
    </source>
</evidence>
<feature type="compositionally biased region" description="Pro residues" evidence="1">
    <location>
        <begin position="1"/>
        <end position="23"/>
    </location>
</feature>
<feature type="region of interest" description="Disordered" evidence="1">
    <location>
        <begin position="1"/>
        <end position="24"/>
    </location>
</feature>
<evidence type="ECO:0000313" key="2">
    <source>
        <dbReference type="EMBL" id="KAK9687234.1"/>
    </source>
</evidence>
<dbReference type="Proteomes" id="UP001458880">
    <property type="component" value="Unassembled WGS sequence"/>
</dbReference>
<sequence>MEVASVPPPPAPMPSAPSPPPPEVEQIRTAEVYKKIKGIANTKRIVIKKFEKKGQAKANVKVTAYEFYRFQSNMSTAQTLIKKGQCHNNLKQQQLGFRHCLPEKKKASLRHLMQENFGEEWDSRADLEWSRYAERQRQLGRDYQLARQRGFTGSWIDWLRTRGDRTTQVPPLEVVTPFSPQRERPVPFETQQEQPQPGPPFETQQEQPQPGPSRQVDESSHLEGMEHIFDESMNIEEGTRETRGVTGGGGVSNPIGSTESANKHLSIPRSLGLHKYTFRFSKSRIFYTYGYSFKQITKKQTVAVTDGGVQDLGDYVYMVTPLATLPVNMIGFYMDYAEANMIFGKIKILQTNVTVVPQGIRTAFDYGTTLSGTATSEHCSIGCSGIGLNNQLYCTHGALTSTSDKPMIPTDITDINPSVWLEKFYGTGSLTGKDDDVPMILGVPRHAHMYFALRQTNNRAPESADRTKYPTNECGWYKLDNYYNRWNFMPKIGETIIDYSYKPVNGIIQWKRHFVL</sequence>
<dbReference type="SUPFAM" id="SSF88645">
    <property type="entry name" value="ssDNA viruses"/>
    <property type="match status" value="1"/>
</dbReference>
<keyword evidence="3" id="KW-1185">Reference proteome</keyword>
<evidence type="ECO:0000313" key="3">
    <source>
        <dbReference type="Proteomes" id="UP001458880"/>
    </source>
</evidence>
<protein>
    <submittedName>
        <fullName evidence="2">Capsid protein VP4</fullName>
    </submittedName>
</protein>
<name>A0AAW1ID22_POPJA</name>
<feature type="region of interest" description="Disordered" evidence="1">
    <location>
        <begin position="169"/>
        <end position="261"/>
    </location>
</feature>
<accession>A0AAW1ID22</accession>
<dbReference type="GO" id="GO:0005198">
    <property type="term" value="F:structural molecule activity"/>
    <property type="evidence" value="ECO:0007669"/>
    <property type="project" value="InterPro"/>
</dbReference>
<feature type="compositionally biased region" description="Basic and acidic residues" evidence="1">
    <location>
        <begin position="215"/>
        <end position="230"/>
    </location>
</feature>
<dbReference type="InterPro" id="IPR003433">
    <property type="entry name" value="Capsid_VP4_densovirus"/>
</dbReference>
<organism evidence="2 3">
    <name type="scientific">Popillia japonica</name>
    <name type="common">Japanese beetle</name>
    <dbReference type="NCBI Taxonomy" id="7064"/>
    <lineage>
        <taxon>Eukaryota</taxon>
        <taxon>Metazoa</taxon>
        <taxon>Ecdysozoa</taxon>
        <taxon>Arthropoda</taxon>
        <taxon>Hexapoda</taxon>
        <taxon>Insecta</taxon>
        <taxon>Pterygota</taxon>
        <taxon>Neoptera</taxon>
        <taxon>Endopterygota</taxon>
        <taxon>Coleoptera</taxon>
        <taxon>Polyphaga</taxon>
        <taxon>Scarabaeiformia</taxon>
        <taxon>Scarabaeidae</taxon>
        <taxon>Rutelinae</taxon>
        <taxon>Popillia</taxon>
    </lineage>
</organism>
<dbReference type="EMBL" id="JASPKY010000655">
    <property type="protein sequence ID" value="KAK9687234.1"/>
    <property type="molecule type" value="Genomic_DNA"/>
</dbReference>
<comment type="caution">
    <text evidence="2">The sequence shown here is derived from an EMBL/GenBank/DDBJ whole genome shotgun (WGS) entry which is preliminary data.</text>
</comment>
<dbReference type="Pfam" id="PF02336">
    <property type="entry name" value="Denso_VP4"/>
    <property type="match status" value="1"/>
</dbReference>
<dbReference type="InterPro" id="IPR016184">
    <property type="entry name" value="Capsid/spike_ssDNA_virus"/>
</dbReference>
<dbReference type="AlphaFoldDB" id="A0AAW1ID22"/>
<reference evidence="2 3" key="1">
    <citation type="journal article" date="2024" name="BMC Genomics">
        <title>De novo assembly and annotation of Popillia japonica's genome with initial clues to its potential as an invasive pest.</title>
        <authorList>
            <person name="Cucini C."/>
            <person name="Boschi S."/>
            <person name="Funari R."/>
            <person name="Cardaioli E."/>
            <person name="Iannotti N."/>
            <person name="Marturano G."/>
            <person name="Paoli F."/>
            <person name="Bruttini M."/>
            <person name="Carapelli A."/>
            <person name="Frati F."/>
            <person name="Nardi F."/>
        </authorList>
    </citation>
    <scope>NUCLEOTIDE SEQUENCE [LARGE SCALE GENOMIC DNA]</scope>
    <source>
        <strain evidence="2">DMR45628</strain>
    </source>
</reference>
<gene>
    <name evidence="2" type="ORF">QE152_g36589</name>
</gene>